<evidence type="ECO:0000313" key="2">
    <source>
        <dbReference type="Proteomes" id="UP000057158"/>
    </source>
</evidence>
<dbReference type="Pfam" id="PF03692">
    <property type="entry name" value="CxxCxxCC"/>
    <property type="match status" value="1"/>
</dbReference>
<dbReference type="AlphaFoldDB" id="A0A0M4D5D7"/>
<name>A0A0M4D5D7_9BACT</name>
<gene>
    <name evidence="1" type="ORF">DSOUD_1179</name>
</gene>
<keyword evidence="2" id="KW-1185">Reference proteome</keyword>
<dbReference type="OrthoDB" id="5458353at2"/>
<dbReference type="InterPro" id="IPR005358">
    <property type="entry name" value="Puta_zinc/iron-chelating_dom"/>
</dbReference>
<dbReference type="KEGG" id="des:DSOUD_1179"/>
<protein>
    <submittedName>
        <fullName evidence="1">Uncharacterized protein</fullName>
    </submittedName>
</protein>
<evidence type="ECO:0000313" key="1">
    <source>
        <dbReference type="EMBL" id="ALC15960.1"/>
    </source>
</evidence>
<dbReference type="Proteomes" id="UP000057158">
    <property type="component" value="Chromosome"/>
</dbReference>
<dbReference type="EMBL" id="CP010802">
    <property type="protein sequence ID" value="ALC15960.1"/>
    <property type="molecule type" value="Genomic_DNA"/>
</dbReference>
<reference evidence="1 2" key="1">
    <citation type="submission" date="2015-07" db="EMBL/GenBank/DDBJ databases">
        <title>Isolation and Genomic Characterization of a Novel Halophilic Metal-Reducing Deltaproteobacterium from the Deep Subsurface.</title>
        <authorList>
            <person name="Badalamenti J.P."/>
            <person name="Summers Z.M."/>
            <person name="Gralnick J.A."/>
            <person name="Bond D.R."/>
        </authorList>
    </citation>
    <scope>NUCLEOTIDE SEQUENCE [LARGE SCALE GENOMIC DNA]</scope>
    <source>
        <strain evidence="1 2">WTL</strain>
    </source>
</reference>
<sequence>MGTPPFNCRRCGHCCLTLVDAFAGCVSAADLARWRGAGRPDILSRIESLDLGRGNVLHLAWVDPLTRDDVERCPWLAELPDGGGFGCTIEAIKPDHCRAYPEDESHARQTGCPGAAFPPEN</sequence>
<dbReference type="STRING" id="1603606.DSOUD_1179"/>
<proteinExistence type="predicted"/>
<accession>A0A0M4D5D7</accession>
<dbReference type="RefSeq" id="WP_053550115.1">
    <property type="nucleotide sequence ID" value="NZ_CP010802.1"/>
</dbReference>
<dbReference type="PATRIC" id="fig|1603606.3.peg.1288"/>
<organism evidence="1 2">
    <name type="scientific">Desulfuromonas soudanensis</name>
    <dbReference type="NCBI Taxonomy" id="1603606"/>
    <lineage>
        <taxon>Bacteria</taxon>
        <taxon>Pseudomonadati</taxon>
        <taxon>Thermodesulfobacteriota</taxon>
        <taxon>Desulfuromonadia</taxon>
        <taxon>Desulfuromonadales</taxon>
        <taxon>Desulfuromonadaceae</taxon>
        <taxon>Desulfuromonas</taxon>
    </lineage>
</organism>